<dbReference type="Gene3D" id="3.40.1390.10">
    <property type="entry name" value="MurE/MurF, N-terminal domain"/>
    <property type="match status" value="1"/>
</dbReference>
<comment type="cofactor">
    <cofactor evidence="12">
        <name>Mg(2+)</name>
        <dbReference type="ChEBI" id="CHEBI:18420"/>
    </cofactor>
</comment>
<dbReference type="PROSITE" id="PS01011">
    <property type="entry name" value="FOLYLPOLYGLU_SYNT_1"/>
    <property type="match status" value="1"/>
</dbReference>
<keyword evidence="6 12" id="KW-0547">Nucleotide-binding</keyword>
<gene>
    <name evidence="12" type="primary">murE</name>
    <name evidence="17" type="ORF">SAMN05216565_12218</name>
</gene>
<dbReference type="EMBL" id="FNJU01000022">
    <property type="protein sequence ID" value="SDP96636.1"/>
    <property type="molecule type" value="Genomic_DNA"/>
</dbReference>
<dbReference type="GO" id="GO:0008360">
    <property type="term" value="P:regulation of cell shape"/>
    <property type="evidence" value="ECO:0007669"/>
    <property type="project" value="UniProtKB-KW"/>
</dbReference>
<evidence type="ECO:0000256" key="11">
    <source>
        <dbReference type="ARBA" id="ARBA00023316"/>
    </source>
</evidence>
<feature type="binding site" evidence="12">
    <location>
        <position position="29"/>
    </location>
    <ligand>
        <name>UDP-N-acetyl-alpha-D-muramoyl-L-alanyl-D-glutamate</name>
        <dbReference type="ChEBI" id="CHEBI:83900"/>
    </ligand>
</feature>
<feature type="domain" description="Mur ligase C-terminal" evidence="15">
    <location>
        <begin position="326"/>
        <end position="453"/>
    </location>
</feature>
<evidence type="ECO:0000256" key="2">
    <source>
        <dbReference type="ARBA" id="ARBA00005898"/>
    </source>
</evidence>
<evidence type="ECO:0000259" key="15">
    <source>
        <dbReference type="Pfam" id="PF02875"/>
    </source>
</evidence>
<dbReference type="InterPro" id="IPR005761">
    <property type="entry name" value="UDP-N-AcMur-Glu-dNH2Pim_ligase"/>
</dbReference>
<keyword evidence="10 12" id="KW-0131">Cell cycle</keyword>
<evidence type="ECO:0000256" key="9">
    <source>
        <dbReference type="ARBA" id="ARBA00022984"/>
    </source>
</evidence>
<dbReference type="SUPFAM" id="SSF53244">
    <property type="entry name" value="MurD-like peptide ligases, peptide-binding domain"/>
    <property type="match status" value="1"/>
</dbReference>
<name>A0A1H0X2D9_9BACI</name>
<feature type="binding site" evidence="12">
    <location>
        <position position="180"/>
    </location>
    <ligand>
        <name>UDP-N-acetyl-alpha-D-muramoyl-L-alanyl-D-glutamate</name>
        <dbReference type="ChEBI" id="CHEBI:83900"/>
    </ligand>
</feature>
<dbReference type="InterPro" id="IPR035911">
    <property type="entry name" value="MurE/MurF_N"/>
</dbReference>
<dbReference type="SUPFAM" id="SSF53623">
    <property type="entry name" value="MurD-like peptide ligases, catalytic domain"/>
    <property type="match status" value="1"/>
</dbReference>
<evidence type="ECO:0000256" key="13">
    <source>
        <dbReference type="RuleBase" id="RU004135"/>
    </source>
</evidence>
<dbReference type="GO" id="GO:0071555">
    <property type="term" value="P:cell wall organization"/>
    <property type="evidence" value="ECO:0007669"/>
    <property type="project" value="UniProtKB-KW"/>
</dbReference>
<comment type="caution">
    <text evidence="12">Lacks conserved residue(s) required for the propagation of feature annotation.</text>
</comment>
<dbReference type="EC" id="6.3.2.-" evidence="12"/>
<evidence type="ECO:0000313" key="18">
    <source>
        <dbReference type="Proteomes" id="UP000199159"/>
    </source>
</evidence>
<comment type="pathway">
    <text evidence="1 12 13">Cell wall biogenesis; peptidoglycan biosynthesis.</text>
</comment>
<comment type="subcellular location">
    <subcellularLocation>
        <location evidence="12 13">Cytoplasm</location>
    </subcellularLocation>
</comment>
<keyword evidence="5 12" id="KW-0132">Cell division</keyword>
<dbReference type="AlphaFoldDB" id="A0A1H0X2D9"/>
<evidence type="ECO:0000313" key="17">
    <source>
        <dbReference type="EMBL" id="SDP96636.1"/>
    </source>
</evidence>
<dbReference type="InterPro" id="IPR036565">
    <property type="entry name" value="Mur-like_cat_sf"/>
</dbReference>
<comment type="PTM">
    <text evidence="12">Carboxylation is probably crucial for Mg(2+) binding and, consequently, for the gamma-phosphate positioning of ATP.</text>
</comment>
<dbReference type="Pfam" id="PF08245">
    <property type="entry name" value="Mur_ligase_M"/>
    <property type="match status" value="1"/>
</dbReference>
<dbReference type="InterPro" id="IPR036615">
    <property type="entry name" value="Mur_ligase_C_dom_sf"/>
</dbReference>
<dbReference type="InterPro" id="IPR004101">
    <property type="entry name" value="Mur_ligase_C"/>
</dbReference>
<reference evidence="18" key="1">
    <citation type="submission" date="2016-10" db="EMBL/GenBank/DDBJ databases">
        <authorList>
            <person name="Varghese N."/>
            <person name="Submissions S."/>
        </authorList>
    </citation>
    <scope>NUCLEOTIDE SEQUENCE [LARGE SCALE GENOMIC DNA]</scope>
    <source>
        <strain evidence="18">IBRC-M10078</strain>
    </source>
</reference>
<keyword evidence="7 12" id="KW-0067">ATP-binding</keyword>
<evidence type="ECO:0000256" key="3">
    <source>
        <dbReference type="ARBA" id="ARBA00022490"/>
    </source>
</evidence>
<keyword evidence="18" id="KW-1185">Reference proteome</keyword>
<feature type="binding site" evidence="12">
    <location>
        <position position="182"/>
    </location>
    <ligand>
        <name>UDP-N-acetyl-alpha-D-muramoyl-L-alanyl-D-glutamate</name>
        <dbReference type="ChEBI" id="CHEBI:83900"/>
    </ligand>
</feature>
<feature type="binding site" evidence="12">
    <location>
        <begin position="108"/>
        <end position="114"/>
    </location>
    <ligand>
        <name>ATP</name>
        <dbReference type="ChEBI" id="CHEBI:30616"/>
    </ligand>
</feature>
<proteinExistence type="inferred from homology"/>
<evidence type="ECO:0000256" key="4">
    <source>
        <dbReference type="ARBA" id="ARBA00022598"/>
    </source>
</evidence>
<dbReference type="InterPro" id="IPR000713">
    <property type="entry name" value="Mur_ligase_N"/>
</dbReference>
<dbReference type="GO" id="GO:0005737">
    <property type="term" value="C:cytoplasm"/>
    <property type="evidence" value="ECO:0007669"/>
    <property type="project" value="UniProtKB-SubCell"/>
</dbReference>
<keyword evidence="9 12" id="KW-0573">Peptidoglycan synthesis</keyword>
<dbReference type="STRING" id="930152.SAMN05216565_12218"/>
<dbReference type="SUPFAM" id="SSF63418">
    <property type="entry name" value="MurE/MurF N-terminal domain"/>
    <property type="match status" value="1"/>
</dbReference>
<evidence type="ECO:0000256" key="1">
    <source>
        <dbReference type="ARBA" id="ARBA00004752"/>
    </source>
</evidence>
<keyword evidence="4 12" id="KW-0436">Ligase</keyword>
<dbReference type="GO" id="GO:0000287">
    <property type="term" value="F:magnesium ion binding"/>
    <property type="evidence" value="ECO:0007669"/>
    <property type="project" value="UniProtKB-UniRule"/>
</dbReference>
<evidence type="ECO:0000256" key="10">
    <source>
        <dbReference type="ARBA" id="ARBA00023306"/>
    </source>
</evidence>
<dbReference type="Gene3D" id="3.90.190.20">
    <property type="entry name" value="Mur ligase, C-terminal domain"/>
    <property type="match status" value="1"/>
</dbReference>
<sequence>MQLEESLSKKLISLEKLMEDEFSGIQFDSREIKPGNLFIAIEGTSIDGHKFIFQAIEQGASAIIGEKELTDLNIPYYRTTNSRLALAKAASSFYKHPWKRPIMIGITGTNGKTTTSYLIRHILEKQGISCSLIGTVKHIINDREFISNQTTPDPLLLQQLIMESNDEVIVMEVSSHGLHQERVSGIQFDIGMFTNLSQDHLDYHPDIETYFDVKSKLFTLLKPRGEAIIGTYSRWGEVLKHKLQQSGYSLFTFGHKENDDLELIEWNQAEDHCLIRDRREKVDFSSPMPGLHNVWNALGAYSVGRRLHINYKDINKAMLTFPGVPGRFETYKFDQSPNVVVDYAHTPDGLDYCLKTAKQQHPSRLFHIFGFRGNRDRTKREAMLSVSSKYSDFIILTMDDLNNEPYEEMIKEMKMLASRIGDRLKIIPDRTLAIEYAWRNARNNDLLLITGKGPEEYKHEFTYPCKSDKDTINYLLHSTE</sequence>
<evidence type="ECO:0000256" key="12">
    <source>
        <dbReference type="HAMAP-Rule" id="MF_00208"/>
    </source>
</evidence>
<dbReference type="GO" id="GO:0005524">
    <property type="term" value="F:ATP binding"/>
    <property type="evidence" value="ECO:0007669"/>
    <property type="project" value="UniProtKB-UniRule"/>
</dbReference>
<evidence type="ECO:0000259" key="16">
    <source>
        <dbReference type="Pfam" id="PF08245"/>
    </source>
</evidence>
<feature type="domain" description="Mur ligase N-terminal catalytic" evidence="14">
    <location>
        <begin position="22"/>
        <end position="69"/>
    </location>
</feature>
<keyword evidence="12" id="KW-0460">Magnesium</keyword>
<comment type="function">
    <text evidence="12">Catalyzes the addition of an amino acid to the nucleotide precursor UDP-N-acetylmuramoyl-L-alanyl-D-glutamate (UMAG) in the biosynthesis of bacterial cell-wall peptidoglycan.</text>
</comment>
<dbReference type="Gene3D" id="3.40.1190.10">
    <property type="entry name" value="Mur-like, catalytic domain"/>
    <property type="match status" value="1"/>
</dbReference>
<accession>A0A1H0X2D9</accession>
<dbReference type="RefSeq" id="WP_175490428.1">
    <property type="nucleotide sequence ID" value="NZ_FNJU01000022.1"/>
</dbReference>
<protein>
    <recommendedName>
        <fullName evidence="12">UDP-N-acetylmuramyl-tripeptide synthetase</fullName>
        <ecNumber evidence="12">6.3.2.-</ecNumber>
    </recommendedName>
    <alternativeName>
        <fullName evidence="12">UDP-MurNAc-tripeptide synthetase</fullName>
    </alternativeName>
</protein>
<evidence type="ECO:0000256" key="5">
    <source>
        <dbReference type="ARBA" id="ARBA00022618"/>
    </source>
</evidence>
<comment type="similarity">
    <text evidence="2 12">Belongs to the MurCDEF family. MurE subfamily.</text>
</comment>
<dbReference type="PANTHER" id="PTHR23135">
    <property type="entry name" value="MUR LIGASE FAMILY MEMBER"/>
    <property type="match status" value="1"/>
</dbReference>
<organism evidence="17 18">
    <name type="scientific">Litchfieldia salsa</name>
    <dbReference type="NCBI Taxonomy" id="930152"/>
    <lineage>
        <taxon>Bacteria</taxon>
        <taxon>Bacillati</taxon>
        <taxon>Bacillota</taxon>
        <taxon>Bacilli</taxon>
        <taxon>Bacillales</taxon>
        <taxon>Bacillaceae</taxon>
        <taxon>Litchfieldia</taxon>
    </lineage>
</organism>
<evidence type="ECO:0000259" key="14">
    <source>
        <dbReference type="Pfam" id="PF01225"/>
    </source>
</evidence>
<dbReference type="Proteomes" id="UP000199159">
    <property type="component" value="Unassembled WGS sequence"/>
</dbReference>
<dbReference type="NCBIfam" id="TIGR01085">
    <property type="entry name" value="murE"/>
    <property type="match status" value="1"/>
</dbReference>
<feature type="modified residue" description="N6-carboxylysine" evidence="12">
    <location>
        <position position="214"/>
    </location>
</feature>
<feature type="domain" description="Mur ligase central" evidence="16">
    <location>
        <begin position="106"/>
        <end position="302"/>
    </location>
</feature>
<keyword evidence="3 12" id="KW-0963">Cytoplasm</keyword>
<dbReference type="UniPathway" id="UPA00219"/>
<evidence type="ECO:0000256" key="7">
    <source>
        <dbReference type="ARBA" id="ARBA00022840"/>
    </source>
</evidence>
<keyword evidence="11 12" id="KW-0961">Cell wall biogenesis/degradation</keyword>
<evidence type="ECO:0000256" key="6">
    <source>
        <dbReference type="ARBA" id="ARBA00022741"/>
    </source>
</evidence>
<dbReference type="InterPro" id="IPR018109">
    <property type="entry name" value="Folylpolyglutamate_synth_CS"/>
</dbReference>
<dbReference type="GO" id="GO:0009252">
    <property type="term" value="P:peptidoglycan biosynthetic process"/>
    <property type="evidence" value="ECO:0007669"/>
    <property type="project" value="UniProtKB-UniRule"/>
</dbReference>
<dbReference type="GO" id="GO:0004326">
    <property type="term" value="F:tetrahydrofolylpolyglutamate synthase activity"/>
    <property type="evidence" value="ECO:0007669"/>
    <property type="project" value="InterPro"/>
</dbReference>
<dbReference type="PANTHER" id="PTHR23135:SF4">
    <property type="entry name" value="UDP-N-ACETYLMURAMOYL-L-ALANYL-D-GLUTAMATE--2,6-DIAMINOPIMELATE LIGASE MURE HOMOLOG, CHLOROPLASTIC"/>
    <property type="match status" value="1"/>
</dbReference>
<keyword evidence="8 12" id="KW-0133">Cell shape</keyword>
<dbReference type="HAMAP" id="MF_00208">
    <property type="entry name" value="MurE"/>
    <property type="match status" value="1"/>
</dbReference>
<dbReference type="NCBIfam" id="NF001126">
    <property type="entry name" value="PRK00139.1-4"/>
    <property type="match status" value="1"/>
</dbReference>
<dbReference type="GO" id="GO:0051301">
    <property type="term" value="P:cell division"/>
    <property type="evidence" value="ECO:0007669"/>
    <property type="project" value="UniProtKB-KW"/>
</dbReference>
<feature type="binding site" evidence="12">
    <location>
        <begin position="150"/>
        <end position="151"/>
    </location>
    <ligand>
        <name>UDP-N-acetyl-alpha-D-muramoyl-L-alanyl-D-glutamate</name>
        <dbReference type="ChEBI" id="CHEBI:83900"/>
    </ligand>
</feature>
<dbReference type="Pfam" id="PF02875">
    <property type="entry name" value="Mur_ligase_C"/>
    <property type="match status" value="1"/>
</dbReference>
<dbReference type="InterPro" id="IPR013221">
    <property type="entry name" value="Mur_ligase_cen"/>
</dbReference>
<feature type="binding site" evidence="12">
    <location>
        <position position="174"/>
    </location>
    <ligand>
        <name>UDP-N-acetyl-alpha-D-muramoyl-L-alanyl-D-glutamate</name>
        <dbReference type="ChEBI" id="CHEBI:83900"/>
    </ligand>
</feature>
<feature type="binding site" evidence="12">
    <location>
        <position position="149"/>
    </location>
    <ligand>
        <name>UDP-N-acetyl-alpha-D-muramoyl-L-alanyl-D-glutamate</name>
        <dbReference type="ChEBI" id="CHEBI:83900"/>
    </ligand>
</feature>
<evidence type="ECO:0000256" key="8">
    <source>
        <dbReference type="ARBA" id="ARBA00022960"/>
    </source>
</evidence>
<dbReference type="Pfam" id="PF01225">
    <property type="entry name" value="Mur_ligase"/>
    <property type="match status" value="1"/>
</dbReference>